<name>A0A1Y2FFL4_PROLT</name>
<dbReference type="SUPFAM" id="SSF51735">
    <property type="entry name" value="NAD(P)-binding Rossmann-fold domains"/>
    <property type="match status" value="1"/>
</dbReference>
<dbReference type="STRING" id="56484.A0A1Y2FFL4"/>
<organism evidence="2 3">
    <name type="scientific">Protomyces lactucae-debilis</name>
    <dbReference type="NCBI Taxonomy" id="2754530"/>
    <lineage>
        <taxon>Eukaryota</taxon>
        <taxon>Fungi</taxon>
        <taxon>Dikarya</taxon>
        <taxon>Ascomycota</taxon>
        <taxon>Taphrinomycotina</taxon>
        <taxon>Taphrinomycetes</taxon>
        <taxon>Taphrinales</taxon>
        <taxon>Protomycetaceae</taxon>
        <taxon>Protomyces</taxon>
    </lineage>
</organism>
<dbReference type="GO" id="GO:0005634">
    <property type="term" value="C:nucleus"/>
    <property type="evidence" value="ECO:0007669"/>
    <property type="project" value="TreeGrafter"/>
</dbReference>
<dbReference type="Gene3D" id="3.40.50.720">
    <property type="entry name" value="NAD(P)-binding Rossmann-like Domain"/>
    <property type="match status" value="1"/>
</dbReference>
<keyword evidence="1" id="KW-0521">NADP</keyword>
<comment type="caution">
    <text evidence="2">The sequence shown here is derived from an EMBL/GenBank/DDBJ whole genome shotgun (WGS) entry which is preliminary data.</text>
</comment>
<dbReference type="Proteomes" id="UP000193685">
    <property type="component" value="Unassembled WGS sequence"/>
</dbReference>
<proteinExistence type="predicted"/>
<evidence type="ECO:0000256" key="1">
    <source>
        <dbReference type="ARBA" id="ARBA00022857"/>
    </source>
</evidence>
<evidence type="ECO:0000313" key="3">
    <source>
        <dbReference type="Proteomes" id="UP000193685"/>
    </source>
</evidence>
<dbReference type="PANTHER" id="PTHR42748:SF31">
    <property type="entry name" value="NMRA-LIKE DOMAIN-CONTAINING PROTEIN-RELATED"/>
    <property type="match status" value="1"/>
</dbReference>
<gene>
    <name evidence="2" type="ORF">BCR37DRAFT_48020</name>
</gene>
<dbReference type="EMBL" id="MCFI01000011">
    <property type="protein sequence ID" value="ORY81615.1"/>
    <property type="molecule type" value="Genomic_DNA"/>
</dbReference>
<dbReference type="GeneID" id="63788934"/>
<accession>A0A1Y2FFL4</accession>
<evidence type="ECO:0000313" key="2">
    <source>
        <dbReference type="EMBL" id="ORY81615.1"/>
    </source>
</evidence>
<dbReference type="RefSeq" id="XP_040724991.1">
    <property type="nucleotide sequence ID" value="XM_040872335.1"/>
</dbReference>
<sequence>MTPAYLIVGATGNTGRGVVETIAKELPGSAFKDYRVFGLTRSKDSSTAKEQAKLPGVEMIEQNWVEITADWLIEHNIQRVFIASHAEPSQFAEESQFYVNLLRAGVEYVVRISTTAPNVKPDCFAYYPRAHWAIEQMLSTKPFEKLRWTSLQPNLFLPFALAPAVELVKGWRESGRQGTLCLLLTKDIPVGLVDPFEVGVLAGNLLLEKDSSQYNKSKLVVNGPTDVSGQTIVDLVEEELGAKLEEPVSFDDSSFIEQMAANAPQKNLILSVKTAQDTTKEGLCTAATTSKEVLRIAPPKNTAKDIFKMMLQ</sequence>
<dbReference type="Gene3D" id="3.90.25.10">
    <property type="entry name" value="UDP-galactose 4-epimerase, domain 1"/>
    <property type="match status" value="1"/>
</dbReference>
<dbReference type="InterPro" id="IPR036291">
    <property type="entry name" value="NAD(P)-bd_dom_sf"/>
</dbReference>
<protein>
    <submittedName>
        <fullName evidence="2">NmrA-like family protein</fullName>
    </submittedName>
</protein>
<dbReference type="OMA" id="THWAIET"/>
<reference evidence="2 3" key="1">
    <citation type="submission" date="2016-07" db="EMBL/GenBank/DDBJ databases">
        <title>Pervasive Adenine N6-methylation of Active Genes in Fungi.</title>
        <authorList>
            <consortium name="DOE Joint Genome Institute"/>
            <person name="Mondo S.J."/>
            <person name="Dannebaum R.O."/>
            <person name="Kuo R.C."/>
            <person name="Labutti K."/>
            <person name="Haridas S."/>
            <person name="Kuo A."/>
            <person name="Salamov A."/>
            <person name="Ahrendt S.R."/>
            <person name="Lipzen A."/>
            <person name="Sullivan W."/>
            <person name="Andreopoulos W.B."/>
            <person name="Clum A."/>
            <person name="Lindquist E."/>
            <person name="Daum C."/>
            <person name="Ramamoorthy G.K."/>
            <person name="Gryganskyi A."/>
            <person name="Culley D."/>
            <person name="Magnuson J.K."/>
            <person name="James T.Y."/>
            <person name="O'Malley M.A."/>
            <person name="Stajich J.E."/>
            <person name="Spatafora J.W."/>
            <person name="Visel A."/>
            <person name="Grigoriev I.V."/>
        </authorList>
    </citation>
    <scope>NUCLEOTIDE SEQUENCE [LARGE SCALE GENOMIC DNA]</scope>
    <source>
        <strain evidence="2 3">12-1054</strain>
    </source>
</reference>
<dbReference type="PANTHER" id="PTHR42748">
    <property type="entry name" value="NITROGEN METABOLITE REPRESSION PROTEIN NMRA FAMILY MEMBER"/>
    <property type="match status" value="1"/>
</dbReference>
<keyword evidence="3" id="KW-1185">Reference proteome</keyword>
<dbReference type="OrthoDB" id="413314at2759"/>
<dbReference type="InterPro" id="IPR051164">
    <property type="entry name" value="NmrA-like_oxidored"/>
</dbReference>
<dbReference type="AlphaFoldDB" id="A0A1Y2FFL4"/>